<dbReference type="Proteomes" id="UP000712281">
    <property type="component" value="Unassembled WGS sequence"/>
</dbReference>
<sequence length="158" mass="17632">MHGFVSYRRSGRVRSLRSDRAVYVLGRYVATELGLCMIRFAILELVRGCIPPPDLNNTISSVIQSRSVGKYIIRTIFNKENGIPDFDITDLSSLLSSSKLMSEMDSERPSRGVHQDLVNVLGMVLAVVDRCSSVVVDRCSHVAVDRLHCVVVDRCCPF</sequence>
<organism evidence="2 3">
    <name type="scientific">Brassica cretica</name>
    <name type="common">Mustard</name>
    <dbReference type="NCBI Taxonomy" id="69181"/>
    <lineage>
        <taxon>Eukaryota</taxon>
        <taxon>Viridiplantae</taxon>
        <taxon>Streptophyta</taxon>
        <taxon>Embryophyta</taxon>
        <taxon>Tracheophyta</taxon>
        <taxon>Spermatophyta</taxon>
        <taxon>Magnoliopsida</taxon>
        <taxon>eudicotyledons</taxon>
        <taxon>Gunneridae</taxon>
        <taxon>Pentapetalae</taxon>
        <taxon>rosids</taxon>
        <taxon>malvids</taxon>
        <taxon>Brassicales</taxon>
        <taxon>Brassicaceae</taxon>
        <taxon>Brassiceae</taxon>
        <taxon>Brassica</taxon>
    </lineage>
</organism>
<keyword evidence="1" id="KW-0472">Membrane</keyword>
<reference evidence="2" key="1">
    <citation type="submission" date="2019-12" db="EMBL/GenBank/DDBJ databases">
        <title>Genome sequencing and annotation of Brassica cretica.</title>
        <authorList>
            <person name="Studholme D.J."/>
            <person name="Sarris P.F."/>
        </authorList>
    </citation>
    <scope>NUCLEOTIDE SEQUENCE</scope>
    <source>
        <strain evidence="2">PFS-001/15</strain>
        <tissue evidence="2">Leaf</tissue>
    </source>
</reference>
<name>A0A8S9HFN7_BRACR</name>
<dbReference type="AlphaFoldDB" id="A0A8S9HFN7"/>
<evidence type="ECO:0000313" key="3">
    <source>
        <dbReference type="Proteomes" id="UP000712281"/>
    </source>
</evidence>
<gene>
    <name evidence="2" type="ORF">F2Q68_00015628</name>
</gene>
<protein>
    <submittedName>
        <fullName evidence="2">Uncharacterized protein</fullName>
    </submittedName>
</protein>
<proteinExistence type="predicted"/>
<dbReference type="EMBL" id="QGKW02001940">
    <property type="protein sequence ID" value="KAF2556853.1"/>
    <property type="molecule type" value="Genomic_DNA"/>
</dbReference>
<evidence type="ECO:0000256" key="1">
    <source>
        <dbReference type="SAM" id="Phobius"/>
    </source>
</evidence>
<accession>A0A8S9HFN7</accession>
<feature type="transmembrane region" description="Helical" evidence="1">
    <location>
        <begin position="21"/>
        <end position="42"/>
    </location>
</feature>
<keyword evidence="1" id="KW-1133">Transmembrane helix</keyword>
<comment type="caution">
    <text evidence="2">The sequence shown here is derived from an EMBL/GenBank/DDBJ whole genome shotgun (WGS) entry which is preliminary data.</text>
</comment>
<keyword evidence="1" id="KW-0812">Transmembrane</keyword>
<evidence type="ECO:0000313" key="2">
    <source>
        <dbReference type="EMBL" id="KAF2556853.1"/>
    </source>
</evidence>